<protein>
    <submittedName>
        <fullName evidence="1">20412_t:CDS:1</fullName>
    </submittedName>
</protein>
<proteinExistence type="predicted"/>
<reference evidence="1 2" key="1">
    <citation type="submission" date="2021-06" db="EMBL/GenBank/DDBJ databases">
        <authorList>
            <person name="Kallberg Y."/>
            <person name="Tangrot J."/>
            <person name="Rosling A."/>
        </authorList>
    </citation>
    <scope>NUCLEOTIDE SEQUENCE [LARGE SCALE GENOMIC DNA]</scope>
    <source>
        <strain evidence="1 2">120-4 pot B 10/14</strain>
    </source>
</reference>
<sequence length="459" mass="53440">MKKQNYWNESDSSDKHIINAKSETSLFNNELLPINRDILNKINKDFIDQNDSLNYSEILNDNNDNYNDDKAFDIDFLEFFDSKMNENVLLSEDLVNSSFSKISENFGSDDDEICNLSPELINGLYFLNIRKEHNLTKKAFNDIMDTFIGNKISSLAKELNCPFCNESSYVIEKNKINYKKPNLLYQLHHITSSIYNADRKIGDLFDGKLYKELVEEGSMDGYQIFRQQTDNCWIIIFFNGNLNPIQQPKDLNSFLYHIVHEIKELEGDILALTKLMCLTGHNSYMGCRFCYLKKVYCNEAKHIYYPSQSLYRAQNHKYDPNNLPLRTVQSFKEDIQLVQNANNKKIAIQNTDKHWTGNFFKNPLLNINDYALNSQTWRTIGNKMHLIRKEIPLGFGRPPCNIFKHSAGFKTSECIANCGPCWSFWQFPIERLCGMLLPLIYSKIHPYSNLANSVINRTI</sequence>
<name>A0ABN7UGD1_GIGMA</name>
<gene>
    <name evidence="1" type="ORF">GMARGA_LOCUS6366</name>
</gene>
<dbReference type="Proteomes" id="UP000789901">
    <property type="component" value="Unassembled WGS sequence"/>
</dbReference>
<dbReference type="EMBL" id="CAJVQB010002873">
    <property type="protein sequence ID" value="CAG8590114.1"/>
    <property type="molecule type" value="Genomic_DNA"/>
</dbReference>
<evidence type="ECO:0000313" key="2">
    <source>
        <dbReference type="Proteomes" id="UP000789901"/>
    </source>
</evidence>
<keyword evidence="2" id="KW-1185">Reference proteome</keyword>
<evidence type="ECO:0000313" key="1">
    <source>
        <dbReference type="EMBL" id="CAG8590114.1"/>
    </source>
</evidence>
<comment type="caution">
    <text evidence="1">The sequence shown here is derived from an EMBL/GenBank/DDBJ whole genome shotgun (WGS) entry which is preliminary data.</text>
</comment>
<organism evidence="1 2">
    <name type="scientific">Gigaspora margarita</name>
    <dbReference type="NCBI Taxonomy" id="4874"/>
    <lineage>
        <taxon>Eukaryota</taxon>
        <taxon>Fungi</taxon>
        <taxon>Fungi incertae sedis</taxon>
        <taxon>Mucoromycota</taxon>
        <taxon>Glomeromycotina</taxon>
        <taxon>Glomeromycetes</taxon>
        <taxon>Diversisporales</taxon>
        <taxon>Gigasporaceae</taxon>
        <taxon>Gigaspora</taxon>
    </lineage>
</organism>
<accession>A0ABN7UGD1</accession>